<keyword evidence="1" id="KW-1133">Transmembrane helix</keyword>
<dbReference type="PANTHER" id="PTHR34385">
    <property type="entry name" value="D-ALANYL-D-ALANINE CARBOXYPEPTIDASE"/>
    <property type="match status" value="1"/>
</dbReference>
<dbReference type="EMBL" id="QDFT01000013">
    <property type="protein sequence ID" value="PVE75385.1"/>
    <property type="molecule type" value="Genomic_DNA"/>
</dbReference>
<dbReference type="GO" id="GO:0006508">
    <property type="term" value="P:proteolysis"/>
    <property type="evidence" value="ECO:0007669"/>
    <property type="project" value="InterPro"/>
</dbReference>
<dbReference type="Gene3D" id="3.30.1380.10">
    <property type="match status" value="1"/>
</dbReference>
<accession>A0A2T7WMT8</accession>
<dbReference type="CDD" id="cd14852">
    <property type="entry name" value="LD-carboxypeptidase"/>
    <property type="match status" value="1"/>
</dbReference>
<dbReference type="Pfam" id="PF02557">
    <property type="entry name" value="VanY"/>
    <property type="match status" value="1"/>
</dbReference>
<dbReference type="InterPro" id="IPR058193">
    <property type="entry name" value="VanY/YodJ_core_dom"/>
</dbReference>
<gene>
    <name evidence="3" type="ORF">DC432_07130</name>
</gene>
<evidence type="ECO:0000313" key="3">
    <source>
        <dbReference type="EMBL" id="PVE75385.1"/>
    </source>
</evidence>
<evidence type="ECO:0000313" key="4">
    <source>
        <dbReference type="Proteomes" id="UP000244649"/>
    </source>
</evidence>
<name>A0A2T7WMT8_MICTE</name>
<proteinExistence type="predicted"/>
<organism evidence="3 4">
    <name type="scientific">Microbacterium testaceum</name>
    <name type="common">Aureobacterium testaceum</name>
    <name type="synonym">Brevibacterium testaceum</name>
    <dbReference type="NCBI Taxonomy" id="2033"/>
    <lineage>
        <taxon>Bacteria</taxon>
        <taxon>Bacillati</taxon>
        <taxon>Actinomycetota</taxon>
        <taxon>Actinomycetes</taxon>
        <taxon>Micrococcales</taxon>
        <taxon>Microbacteriaceae</taxon>
        <taxon>Microbacterium</taxon>
    </lineage>
</organism>
<dbReference type="InterPro" id="IPR009045">
    <property type="entry name" value="Zn_M74/Hedgehog-like"/>
</dbReference>
<comment type="caution">
    <text evidence="3">The sequence shown here is derived from an EMBL/GenBank/DDBJ whole genome shotgun (WGS) entry which is preliminary data.</text>
</comment>
<feature type="transmembrane region" description="Helical" evidence="1">
    <location>
        <begin position="98"/>
        <end position="120"/>
    </location>
</feature>
<dbReference type="Proteomes" id="UP000244649">
    <property type="component" value="Unassembled WGS sequence"/>
</dbReference>
<keyword evidence="1" id="KW-0472">Membrane</keyword>
<dbReference type="SUPFAM" id="SSF55166">
    <property type="entry name" value="Hedgehog/DD-peptidase"/>
    <property type="match status" value="1"/>
</dbReference>
<dbReference type="InterPro" id="IPR003709">
    <property type="entry name" value="VanY-like_core_dom"/>
</dbReference>
<keyword evidence="1" id="KW-0812">Transmembrane</keyword>
<dbReference type="PANTHER" id="PTHR34385:SF1">
    <property type="entry name" value="PEPTIDOGLYCAN L-ALANYL-D-GLUTAMATE ENDOPEPTIDASE CWLK"/>
    <property type="match status" value="1"/>
</dbReference>
<dbReference type="AlphaFoldDB" id="A0A2T7WMT8"/>
<dbReference type="InterPro" id="IPR052179">
    <property type="entry name" value="DD-CPase-like"/>
</dbReference>
<protein>
    <submittedName>
        <fullName evidence="3">Peptidase M15</fullName>
    </submittedName>
</protein>
<sequence length="402" mass="40927">MGRVTSPDPELSPRRAARAEAERLATAALSLPVVPPAPAEPTTRRQLREAATGAIAVSPGVGRAPRPTSGDPRPGVLERLRAAGAALASLPARRRRRLAIAAGSAIAILIGSALVIGAVAGSGADATASATVDDAALTAVAAGPPAVPAAGLPVPEVSAVAATATPCDDPAFTAALAAGDDAAALAAAGGGSAFRAAVASGIAPCVSLSDPNREWVVVNKQRPLDPLDYRAGDLIMPQNVRALEDSALRAAAANALTAMVKAASDAGAGEIGYLSAFRSYSTQQSTYAGRVAVGGVAEADRESARAGYSEHQSGLAVDIVPCDRSCGTLDDVAASTQGAWVREHAWEFGFITRYAQGRESVSGYEPEAWHQRYIGPELARAYHEGGYTTLEEFFGLPAAPTY</sequence>
<dbReference type="GO" id="GO:0008233">
    <property type="term" value="F:peptidase activity"/>
    <property type="evidence" value="ECO:0007669"/>
    <property type="project" value="InterPro"/>
</dbReference>
<reference evidence="3 4" key="1">
    <citation type="submission" date="2018-04" db="EMBL/GenBank/DDBJ databases">
        <authorList>
            <person name="Go L.Y."/>
            <person name="Mitchell J.A."/>
        </authorList>
    </citation>
    <scope>NUCLEOTIDE SEQUENCE [LARGE SCALE GENOMIC DNA]</scope>
    <source>
        <strain evidence="3 4">TPD7010</strain>
    </source>
</reference>
<feature type="domain" description="D-alanyl-D-alanine carboxypeptidase-like core" evidence="2">
    <location>
        <begin position="247"/>
        <end position="375"/>
    </location>
</feature>
<evidence type="ECO:0000256" key="1">
    <source>
        <dbReference type="SAM" id="Phobius"/>
    </source>
</evidence>
<evidence type="ECO:0000259" key="2">
    <source>
        <dbReference type="Pfam" id="PF02557"/>
    </source>
</evidence>